<reference evidence="3 4" key="1">
    <citation type="submission" date="2017-06" db="EMBL/GenBank/DDBJ databases">
        <authorList>
            <person name="Kim H.J."/>
            <person name="Triplett B.A."/>
        </authorList>
    </citation>
    <scope>NUCLEOTIDE SEQUENCE [LARGE SCALE GENOMIC DNA]</scope>
    <source>
        <strain evidence="3 4">DSM 45207</strain>
    </source>
</reference>
<keyword evidence="1" id="KW-0378">Hydrolase</keyword>
<protein>
    <submittedName>
        <fullName evidence="3">8-oxo-dGTP pyrophosphatase MutT, NUDIX family</fullName>
    </submittedName>
</protein>
<dbReference type="PROSITE" id="PS51462">
    <property type="entry name" value="NUDIX"/>
    <property type="match status" value="1"/>
</dbReference>
<accession>A0A238Y9S5</accession>
<dbReference type="GO" id="GO:0004081">
    <property type="term" value="F:bis(5'-nucleosyl)-tetraphosphatase (asymmetrical) activity"/>
    <property type="evidence" value="ECO:0007669"/>
    <property type="project" value="TreeGrafter"/>
</dbReference>
<proteinExistence type="predicted"/>
<gene>
    <name evidence="3" type="ORF">SAMN06265360_11492</name>
</gene>
<sequence>MAAGSLAAVDLLPFDDYVRSLNRKRMSAGVLLRDGDRRVLLIQPSYKPHWDIPGGAVDAEEAPWTTAVRELREELGIVRTLGPPLVIDHIRSDPRMPEGIAFIFDGGLIDQADVDALDLTDPEILSVDLVPVDQVATKVKPSLARRLSVAWSVVATGNLALCNDGERITL</sequence>
<dbReference type="PANTHER" id="PTHR21340:SF0">
    <property type="entry name" value="BIS(5'-NUCLEOSYL)-TETRAPHOSPHATASE [ASYMMETRICAL]"/>
    <property type="match status" value="1"/>
</dbReference>
<name>A0A238Y9S5_9PSEU</name>
<feature type="domain" description="Nudix hydrolase" evidence="2">
    <location>
        <begin position="23"/>
        <end position="154"/>
    </location>
</feature>
<dbReference type="InterPro" id="IPR015797">
    <property type="entry name" value="NUDIX_hydrolase-like_dom_sf"/>
</dbReference>
<evidence type="ECO:0000256" key="1">
    <source>
        <dbReference type="ARBA" id="ARBA00022801"/>
    </source>
</evidence>
<dbReference type="GO" id="GO:0006167">
    <property type="term" value="P:AMP biosynthetic process"/>
    <property type="evidence" value="ECO:0007669"/>
    <property type="project" value="TreeGrafter"/>
</dbReference>
<keyword evidence="4" id="KW-1185">Reference proteome</keyword>
<dbReference type="EMBL" id="FZNW01000014">
    <property type="protein sequence ID" value="SNR68026.1"/>
    <property type="molecule type" value="Genomic_DNA"/>
</dbReference>
<dbReference type="GO" id="GO:0006754">
    <property type="term" value="P:ATP biosynthetic process"/>
    <property type="evidence" value="ECO:0007669"/>
    <property type="project" value="TreeGrafter"/>
</dbReference>
<dbReference type="PROSITE" id="PS00893">
    <property type="entry name" value="NUDIX_BOX"/>
    <property type="match status" value="1"/>
</dbReference>
<dbReference type="InterPro" id="IPR051325">
    <property type="entry name" value="Nudix_hydrolase_domain"/>
</dbReference>
<dbReference type="Gene3D" id="3.90.79.10">
    <property type="entry name" value="Nucleoside Triphosphate Pyrophosphohydrolase"/>
    <property type="match status" value="1"/>
</dbReference>
<dbReference type="SUPFAM" id="SSF55811">
    <property type="entry name" value="Nudix"/>
    <property type="match status" value="1"/>
</dbReference>
<evidence type="ECO:0000259" key="2">
    <source>
        <dbReference type="PROSITE" id="PS51462"/>
    </source>
</evidence>
<evidence type="ECO:0000313" key="4">
    <source>
        <dbReference type="Proteomes" id="UP000198348"/>
    </source>
</evidence>
<dbReference type="CDD" id="cd18876">
    <property type="entry name" value="NUDIX_Hydrolase"/>
    <property type="match status" value="1"/>
</dbReference>
<dbReference type="Proteomes" id="UP000198348">
    <property type="component" value="Unassembled WGS sequence"/>
</dbReference>
<dbReference type="PANTHER" id="PTHR21340">
    <property type="entry name" value="DIADENOSINE 5,5-P1,P4-TETRAPHOSPHATE PYROPHOSPHOHYDROLASE MUTT"/>
    <property type="match status" value="1"/>
</dbReference>
<evidence type="ECO:0000313" key="3">
    <source>
        <dbReference type="EMBL" id="SNR68026.1"/>
    </source>
</evidence>
<organism evidence="3 4">
    <name type="scientific">Haloechinothrix alba</name>
    <dbReference type="NCBI Taxonomy" id="664784"/>
    <lineage>
        <taxon>Bacteria</taxon>
        <taxon>Bacillati</taxon>
        <taxon>Actinomycetota</taxon>
        <taxon>Actinomycetes</taxon>
        <taxon>Pseudonocardiales</taxon>
        <taxon>Pseudonocardiaceae</taxon>
        <taxon>Haloechinothrix</taxon>
    </lineage>
</organism>
<dbReference type="InterPro" id="IPR000086">
    <property type="entry name" value="NUDIX_hydrolase_dom"/>
</dbReference>
<dbReference type="AlphaFoldDB" id="A0A238Y9S5"/>
<dbReference type="InterPro" id="IPR020084">
    <property type="entry name" value="NUDIX_hydrolase_CS"/>
</dbReference>
<dbReference type="Pfam" id="PF00293">
    <property type="entry name" value="NUDIX"/>
    <property type="match status" value="1"/>
</dbReference>